<dbReference type="EMBL" id="CAJVPY010014466">
    <property type="protein sequence ID" value="CAG8746726.1"/>
    <property type="molecule type" value="Genomic_DNA"/>
</dbReference>
<feature type="region of interest" description="Disordered" evidence="2">
    <location>
        <begin position="1"/>
        <end position="48"/>
    </location>
</feature>
<feature type="compositionally biased region" description="Polar residues" evidence="2">
    <location>
        <begin position="1"/>
        <end position="10"/>
    </location>
</feature>
<feature type="non-terminal residue" evidence="3">
    <location>
        <position position="181"/>
    </location>
</feature>
<keyword evidence="1" id="KW-0175">Coiled coil</keyword>
<evidence type="ECO:0000313" key="3">
    <source>
        <dbReference type="EMBL" id="CAG8746726.1"/>
    </source>
</evidence>
<dbReference type="Proteomes" id="UP000789405">
    <property type="component" value="Unassembled WGS sequence"/>
</dbReference>
<name>A0A9N9IQR2_9GLOM</name>
<accession>A0A9N9IQR2</accession>
<comment type="caution">
    <text evidence="3">The sequence shown here is derived from an EMBL/GenBank/DDBJ whole genome shotgun (WGS) entry which is preliminary data.</text>
</comment>
<evidence type="ECO:0000256" key="1">
    <source>
        <dbReference type="SAM" id="Coils"/>
    </source>
</evidence>
<feature type="coiled-coil region" evidence="1">
    <location>
        <begin position="123"/>
        <end position="180"/>
    </location>
</feature>
<proteinExistence type="predicted"/>
<protein>
    <submittedName>
        <fullName evidence="3">3977_t:CDS:1</fullName>
    </submittedName>
</protein>
<evidence type="ECO:0000313" key="4">
    <source>
        <dbReference type="Proteomes" id="UP000789405"/>
    </source>
</evidence>
<organism evidence="3 4">
    <name type="scientific">Dentiscutata erythropus</name>
    <dbReference type="NCBI Taxonomy" id="1348616"/>
    <lineage>
        <taxon>Eukaryota</taxon>
        <taxon>Fungi</taxon>
        <taxon>Fungi incertae sedis</taxon>
        <taxon>Mucoromycota</taxon>
        <taxon>Glomeromycotina</taxon>
        <taxon>Glomeromycetes</taxon>
        <taxon>Diversisporales</taxon>
        <taxon>Gigasporaceae</taxon>
        <taxon>Dentiscutata</taxon>
    </lineage>
</organism>
<dbReference type="AlphaFoldDB" id="A0A9N9IQR2"/>
<reference evidence="3" key="1">
    <citation type="submission" date="2021-06" db="EMBL/GenBank/DDBJ databases">
        <authorList>
            <person name="Kallberg Y."/>
            <person name="Tangrot J."/>
            <person name="Rosling A."/>
        </authorList>
    </citation>
    <scope>NUCLEOTIDE SEQUENCE</scope>
    <source>
        <strain evidence="3">MA453B</strain>
    </source>
</reference>
<evidence type="ECO:0000256" key="2">
    <source>
        <dbReference type="SAM" id="MobiDB-lite"/>
    </source>
</evidence>
<feature type="compositionally biased region" description="Polar residues" evidence="2">
    <location>
        <begin position="28"/>
        <end position="46"/>
    </location>
</feature>
<dbReference type="OrthoDB" id="2356492at2759"/>
<feature type="compositionally biased region" description="Basic and acidic residues" evidence="2">
    <location>
        <begin position="11"/>
        <end position="27"/>
    </location>
</feature>
<sequence length="181" mass="20790">MNRQLNLSSNYEKEIETSKEKAADNSDRQNVGSDSTRQNEGGTPNRAQVCRKATQEWNKIKTKSVEEINNIIKAYLTTPFNLYNIQTMKLRNFVPKENLAPSHSTIYSVEDPVSEIPPNAVAQKNAANAIETAKKKLLELKQIYNITTDPQFRCEIYKKIEEFQTQIQANKDRIVKLKRNT</sequence>
<gene>
    <name evidence="3" type="ORF">DERYTH_LOCUS16498</name>
</gene>
<keyword evidence="4" id="KW-1185">Reference proteome</keyword>